<accession>A0A329SXS8</accession>
<keyword evidence="4" id="KW-1185">Reference proteome</keyword>
<reference evidence="2" key="2">
    <citation type="submission" date="2018-05" db="EMBL/GenBank/DDBJ databases">
        <title>Effector identification in a new, highly contiguous assembly of the strawberry crown rot pathogen Phytophthora cactorum.</title>
        <authorList>
            <person name="Armitage A.D."/>
            <person name="Nellist C.F."/>
            <person name="Bates H."/>
            <person name="Vickerstaff R.J."/>
            <person name="Harrison R.J."/>
        </authorList>
    </citation>
    <scope>NUCLEOTIDE SEQUENCE</scope>
    <source>
        <strain evidence="2">P421</strain>
    </source>
</reference>
<dbReference type="Proteomes" id="UP000760860">
    <property type="component" value="Unassembled WGS sequence"/>
</dbReference>
<reference evidence="3 4" key="1">
    <citation type="submission" date="2018-01" db="EMBL/GenBank/DDBJ databases">
        <title>Draft genome of the strawberry crown rot pathogen Phytophthora cactorum.</title>
        <authorList>
            <person name="Armitage A.D."/>
            <person name="Lysoe E."/>
            <person name="Nellist C.F."/>
            <person name="Harrison R.J."/>
            <person name="Brurberg M.B."/>
        </authorList>
    </citation>
    <scope>NUCLEOTIDE SEQUENCE [LARGE SCALE GENOMIC DNA]</scope>
    <source>
        <strain evidence="3 4">10300</strain>
    </source>
</reference>
<dbReference type="EMBL" id="MJFZ01000026">
    <property type="protein sequence ID" value="RAW41687.1"/>
    <property type="molecule type" value="Genomic_DNA"/>
</dbReference>
<name>A0A329SXS8_9STRA</name>
<dbReference type="OrthoDB" id="127577at2759"/>
<comment type="caution">
    <text evidence="3">The sequence shown here is derived from an EMBL/GenBank/DDBJ whole genome shotgun (WGS) entry which is preliminary data.</text>
</comment>
<evidence type="ECO:0000256" key="1">
    <source>
        <dbReference type="SAM" id="MobiDB-lite"/>
    </source>
</evidence>
<evidence type="ECO:0000313" key="2">
    <source>
        <dbReference type="EMBL" id="KAG3222308.1"/>
    </source>
</evidence>
<dbReference type="Proteomes" id="UP000251314">
    <property type="component" value="Unassembled WGS sequence"/>
</dbReference>
<evidence type="ECO:0000313" key="4">
    <source>
        <dbReference type="Proteomes" id="UP000251314"/>
    </source>
</evidence>
<protein>
    <submittedName>
        <fullName evidence="3">Uncharacterized protein</fullName>
    </submittedName>
</protein>
<organism evidence="3 4">
    <name type="scientific">Phytophthora cactorum</name>
    <dbReference type="NCBI Taxonomy" id="29920"/>
    <lineage>
        <taxon>Eukaryota</taxon>
        <taxon>Sar</taxon>
        <taxon>Stramenopiles</taxon>
        <taxon>Oomycota</taxon>
        <taxon>Peronosporomycetes</taxon>
        <taxon>Peronosporales</taxon>
        <taxon>Peronosporaceae</taxon>
        <taxon>Phytophthora</taxon>
    </lineage>
</organism>
<feature type="region of interest" description="Disordered" evidence="1">
    <location>
        <begin position="1"/>
        <end position="31"/>
    </location>
</feature>
<dbReference type="EMBL" id="RCMV01000186">
    <property type="protein sequence ID" value="KAG3222308.1"/>
    <property type="molecule type" value="Genomic_DNA"/>
</dbReference>
<gene>
    <name evidence="3" type="ORF">PC110_g2122</name>
    <name evidence="2" type="ORF">PC129_g6978</name>
</gene>
<feature type="compositionally biased region" description="Polar residues" evidence="1">
    <location>
        <begin position="7"/>
        <end position="20"/>
    </location>
</feature>
<dbReference type="AlphaFoldDB" id="A0A329SXS8"/>
<proteinExistence type="predicted"/>
<dbReference type="VEuPathDB" id="FungiDB:PC110_g2122"/>
<sequence length="588" mass="64860">MERGPTDSATAESNEVSPASQELDVPEPDTPCTYGRYAALMDDEMKSESDDSMNFESGASIAGESESCQEAELDDAIYAFPKDDTTGPPDVDMIDTELTGLLEGDERTRVCAAPLVKDGRHSGAQEAGGTPHDHLEATPQIGMVPEAVVPTSLASADDLVPTPGSEYTYSLTSTSSDLRSDELAQATDGAAVGLTSLSTTAEDSDDDVENVQTAPAHPNAAHAAYWLSWFNGQEVHMPDDDQCAILALYATVTNHLRLSSVPTRDVNQRKKAIYILMLANARTDCQLKLLNPFAELTRLYPGSDPPKTPELAVAQLFQHLLLERNRSVTTRVPSTHWASPHILRAYAQYLRQLLLVLDVDAHGDAHAQLYSYRDLDSLEEEVGDATPHESGICTALSDAETSTYLRTCGRLKVLPSFLLLKHQERHFYGVQLGELLLRWQAEGDPSFVAEIASQYELLPQYLTPHPKLTVAAATRIGSRQVRFEVHYDGHSVDQADDSEATNSLLHNCLTMRQRLDVVHYRMGWPILDAEHYDGEDMENIMREEEQLVYLAAGVDEYAIEQTPTQGVGMRVVPSRLRPSSRRRVHEES</sequence>
<evidence type="ECO:0000313" key="3">
    <source>
        <dbReference type="EMBL" id="RAW41687.1"/>
    </source>
</evidence>